<dbReference type="EMBL" id="MN739398">
    <property type="protein sequence ID" value="QHT02741.1"/>
    <property type="molecule type" value="Genomic_DNA"/>
</dbReference>
<protein>
    <submittedName>
        <fullName evidence="1">Uncharacterized protein</fullName>
    </submittedName>
</protein>
<reference evidence="1" key="1">
    <citation type="journal article" date="2020" name="Nature">
        <title>Giant virus diversity and host interactions through global metagenomics.</title>
        <authorList>
            <person name="Schulz F."/>
            <person name="Roux S."/>
            <person name="Paez-Espino D."/>
            <person name="Jungbluth S."/>
            <person name="Walsh D.A."/>
            <person name="Denef V.J."/>
            <person name="McMahon K.D."/>
            <person name="Konstantinidis K.T."/>
            <person name="Eloe-Fadrosh E.A."/>
            <person name="Kyrpides N.C."/>
            <person name="Woyke T."/>
        </authorList>
    </citation>
    <scope>NUCLEOTIDE SEQUENCE</scope>
    <source>
        <strain evidence="1">GVMAG-M-3300020595-32</strain>
    </source>
</reference>
<proteinExistence type="predicted"/>
<accession>A0A6C0CE95</accession>
<sequence>MASGNYIQPMDTLQKNLLQWTKLDLELKELNKKCSDIRKKKDILQSRICPIIHSENLEDNIFSIPALQTNVLLKEQKSSESLSYKFLEEKLNDYFDTPEKGGLLIQYLKDNRKAETSFILKSNHLI</sequence>
<evidence type="ECO:0000313" key="1">
    <source>
        <dbReference type="EMBL" id="QHT02741.1"/>
    </source>
</evidence>
<organism evidence="1">
    <name type="scientific">viral metagenome</name>
    <dbReference type="NCBI Taxonomy" id="1070528"/>
    <lineage>
        <taxon>unclassified sequences</taxon>
        <taxon>metagenomes</taxon>
        <taxon>organismal metagenomes</taxon>
    </lineage>
</organism>
<name>A0A6C0CE95_9ZZZZ</name>
<dbReference type="AlphaFoldDB" id="A0A6C0CE95"/>